<feature type="transmembrane region" description="Helical" evidence="10">
    <location>
        <begin position="391"/>
        <end position="409"/>
    </location>
</feature>
<feature type="compositionally biased region" description="Polar residues" evidence="9">
    <location>
        <begin position="314"/>
        <end position="324"/>
    </location>
</feature>
<dbReference type="GO" id="GO:0043005">
    <property type="term" value="C:neuron projection"/>
    <property type="evidence" value="ECO:0007669"/>
    <property type="project" value="TreeGrafter"/>
</dbReference>
<dbReference type="EMBL" id="KB199728">
    <property type="protein sequence ID" value="ESP04521.1"/>
    <property type="molecule type" value="Genomic_DNA"/>
</dbReference>
<keyword evidence="5 10" id="KW-0472">Membrane</keyword>
<dbReference type="FunFam" id="2.60.40.10:FF:000328">
    <property type="entry name" value="CLUMA_CG000981, isoform A"/>
    <property type="match status" value="1"/>
</dbReference>
<feature type="region of interest" description="Disordered" evidence="9">
    <location>
        <begin position="311"/>
        <end position="362"/>
    </location>
</feature>
<name>V4BAK1_LOTGI</name>
<dbReference type="Gene3D" id="2.60.40.10">
    <property type="entry name" value="Immunoglobulins"/>
    <property type="match status" value="3"/>
</dbReference>
<dbReference type="Proteomes" id="UP000030746">
    <property type="component" value="Unassembled WGS sequence"/>
</dbReference>
<keyword evidence="14" id="KW-1185">Reference proteome</keyword>
<dbReference type="InterPro" id="IPR013783">
    <property type="entry name" value="Ig-like_fold"/>
</dbReference>
<keyword evidence="7" id="KW-0325">Glycoprotein</keyword>
<dbReference type="RefSeq" id="XP_009044852.1">
    <property type="nucleotide sequence ID" value="XM_009046604.1"/>
</dbReference>
<sequence>MTYFFKVWTSFCLEVVAVDPSFEVPVVNVTVIEGSTAVLPCSVSHLNRHKIAWMDQWSTLLTYKKDRVIDDRRISVNQPYPTEWNLQITGVKYGDQGIYTCQVNTEPAKEQTVVLNVIVPPRIIGSQTPSHIVTKEGRSVSLICNVTGVPRPTVTWYRKQSTDGDEKERIGFKGEELIIHNVTRYCGGIYECLADNNVPPAVKKQIRVDVEFPPEIRLPTKRIGQSKGRETILECVVTAFPHAVSVWQFRGRELSNSWKYRIEVFEEEMYTKTLSLRIVQLDERDYGVYMCVASNNLGKTTDTMELYEHRVRKPTTQSTSTISVTPGLLSRGRDRKPVVQSDKQVDSPLIKQYDGDDDEDEDDARINYIESRGNYGRPAAVDGFKGSATSVYSVQTVFVYIALSLLYVLHH</sequence>
<dbReference type="OMA" id="ITHVMEP"/>
<evidence type="ECO:0000256" key="9">
    <source>
        <dbReference type="SAM" id="MobiDB-lite"/>
    </source>
</evidence>
<evidence type="ECO:0000256" key="3">
    <source>
        <dbReference type="ARBA" id="ARBA00022729"/>
    </source>
</evidence>
<evidence type="ECO:0000259" key="12">
    <source>
        <dbReference type="PROSITE" id="PS50835"/>
    </source>
</evidence>
<feature type="signal peptide" evidence="11">
    <location>
        <begin position="1"/>
        <end position="17"/>
    </location>
</feature>
<dbReference type="InterPro" id="IPR051170">
    <property type="entry name" value="Neural/epithelial_adhesion"/>
</dbReference>
<dbReference type="SUPFAM" id="SSF48726">
    <property type="entry name" value="Immunoglobulin"/>
    <property type="match status" value="3"/>
</dbReference>
<evidence type="ECO:0000313" key="13">
    <source>
        <dbReference type="EMBL" id="ESP04521.1"/>
    </source>
</evidence>
<dbReference type="Pfam" id="PF13927">
    <property type="entry name" value="Ig_3"/>
    <property type="match status" value="1"/>
</dbReference>
<dbReference type="PANTHER" id="PTHR12231">
    <property type="entry name" value="CTX-RELATED TYPE I TRANSMEMBRANE PROTEIN"/>
    <property type="match status" value="1"/>
</dbReference>
<keyword evidence="10" id="KW-0812">Transmembrane</keyword>
<dbReference type="CTD" id="20241535"/>
<feature type="domain" description="Ig-like" evidence="12">
    <location>
        <begin position="121"/>
        <end position="209"/>
    </location>
</feature>
<dbReference type="InterPro" id="IPR007110">
    <property type="entry name" value="Ig-like_dom"/>
</dbReference>
<keyword evidence="2" id="KW-1003">Cell membrane</keyword>
<feature type="domain" description="Ig-like" evidence="12">
    <location>
        <begin position="214"/>
        <end position="307"/>
    </location>
</feature>
<dbReference type="Pfam" id="PF07679">
    <property type="entry name" value="I-set"/>
    <property type="match status" value="2"/>
</dbReference>
<dbReference type="OrthoDB" id="10012075at2759"/>
<reference evidence="13 14" key="1">
    <citation type="journal article" date="2013" name="Nature">
        <title>Insights into bilaterian evolution from three spiralian genomes.</title>
        <authorList>
            <person name="Simakov O."/>
            <person name="Marletaz F."/>
            <person name="Cho S.J."/>
            <person name="Edsinger-Gonzales E."/>
            <person name="Havlak P."/>
            <person name="Hellsten U."/>
            <person name="Kuo D.H."/>
            <person name="Larsson T."/>
            <person name="Lv J."/>
            <person name="Arendt D."/>
            <person name="Savage R."/>
            <person name="Osoegawa K."/>
            <person name="de Jong P."/>
            <person name="Grimwood J."/>
            <person name="Chapman J.A."/>
            <person name="Shapiro H."/>
            <person name="Aerts A."/>
            <person name="Otillar R.P."/>
            <person name="Terry A.Y."/>
            <person name="Boore J.L."/>
            <person name="Grigoriev I.V."/>
            <person name="Lindberg D.R."/>
            <person name="Seaver E.C."/>
            <person name="Weisblat D.A."/>
            <person name="Putnam N.H."/>
            <person name="Rokhsar D.S."/>
        </authorList>
    </citation>
    <scope>NUCLEOTIDE SEQUENCE [LARGE SCALE GENOMIC DNA]</scope>
</reference>
<evidence type="ECO:0000256" key="5">
    <source>
        <dbReference type="ARBA" id="ARBA00023136"/>
    </source>
</evidence>
<dbReference type="AlphaFoldDB" id="V4BAK1"/>
<dbReference type="GO" id="GO:0005886">
    <property type="term" value="C:plasma membrane"/>
    <property type="evidence" value="ECO:0007669"/>
    <property type="project" value="UniProtKB-SubCell"/>
</dbReference>
<comment type="subcellular location">
    <subcellularLocation>
        <location evidence="1">Cell membrane</location>
    </subcellularLocation>
</comment>
<dbReference type="GeneID" id="20241535"/>
<dbReference type="InterPro" id="IPR003598">
    <property type="entry name" value="Ig_sub2"/>
</dbReference>
<keyword evidence="10" id="KW-1133">Transmembrane helix</keyword>
<evidence type="ECO:0000256" key="6">
    <source>
        <dbReference type="ARBA" id="ARBA00023157"/>
    </source>
</evidence>
<evidence type="ECO:0000256" key="7">
    <source>
        <dbReference type="ARBA" id="ARBA00023180"/>
    </source>
</evidence>
<feature type="domain" description="Ig-like" evidence="12">
    <location>
        <begin position="20"/>
        <end position="114"/>
    </location>
</feature>
<dbReference type="STRING" id="225164.V4BAK1"/>
<evidence type="ECO:0000313" key="14">
    <source>
        <dbReference type="Proteomes" id="UP000030746"/>
    </source>
</evidence>
<feature type="chain" id="PRO_5004717919" description="Ig-like domain-containing protein" evidence="11">
    <location>
        <begin position="18"/>
        <end position="411"/>
    </location>
</feature>
<dbReference type="KEGG" id="lgi:LOTGIDRAFT_170764"/>
<gene>
    <name evidence="13" type="ORF">LOTGIDRAFT_170764</name>
</gene>
<evidence type="ECO:0000256" key="8">
    <source>
        <dbReference type="ARBA" id="ARBA00023319"/>
    </source>
</evidence>
<keyword evidence="8" id="KW-0393">Immunoglobulin domain</keyword>
<evidence type="ECO:0000256" key="4">
    <source>
        <dbReference type="ARBA" id="ARBA00022737"/>
    </source>
</evidence>
<dbReference type="PANTHER" id="PTHR12231:SF253">
    <property type="entry name" value="DPR-INTERACTING PROTEIN ETA, ISOFORM B-RELATED"/>
    <property type="match status" value="1"/>
</dbReference>
<accession>V4BAK1</accession>
<evidence type="ECO:0000256" key="10">
    <source>
        <dbReference type="SAM" id="Phobius"/>
    </source>
</evidence>
<dbReference type="InterPro" id="IPR036179">
    <property type="entry name" value="Ig-like_dom_sf"/>
</dbReference>
<protein>
    <recommendedName>
        <fullName evidence="12">Ig-like domain-containing protein</fullName>
    </recommendedName>
</protein>
<dbReference type="InterPro" id="IPR013098">
    <property type="entry name" value="Ig_I-set"/>
</dbReference>
<keyword evidence="4" id="KW-0677">Repeat</keyword>
<dbReference type="HOGENOM" id="CLU_027228_4_1_1"/>
<dbReference type="PROSITE" id="PS50835">
    <property type="entry name" value="IG_LIKE"/>
    <property type="match status" value="3"/>
</dbReference>
<dbReference type="InterPro" id="IPR003599">
    <property type="entry name" value="Ig_sub"/>
</dbReference>
<dbReference type="SMART" id="SM00408">
    <property type="entry name" value="IGc2"/>
    <property type="match status" value="3"/>
</dbReference>
<evidence type="ECO:0000256" key="11">
    <source>
        <dbReference type="SAM" id="SignalP"/>
    </source>
</evidence>
<keyword evidence="6" id="KW-1015">Disulfide bond</keyword>
<evidence type="ECO:0000256" key="2">
    <source>
        <dbReference type="ARBA" id="ARBA00022475"/>
    </source>
</evidence>
<evidence type="ECO:0000256" key="1">
    <source>
        <dbReference type="ARBA" id="ARBA00004236"/>
    </source>
</evidence>
<proteinExistence type="predicted"/>
<organism evidence="13 14">
    <name type="scientific">Lottia gigantea</name>
    <name type="common">Giant owl limpet</name>
    <dbReference type="NCBI Taxonomy" id="225164"/>
    <lineage>
        <taxon>Eukaryota</taxon>
        <taxon>Metazoa</taxon>
        <taxon>Spiralia</taxon>
        <taxon>Lophotrochozoa</taxon>
        <taxon>Mollusca</taxon>
        <taxon>Gastropoda</taxon>
        <taxon>Patellogastropoda</taxon>
        <taxon>Lottioidea</taxon>
        <taxon>Lottiidae</taxon>
        <taxon>Lottia</taxon>
    </lineage>
</organism>
<keyword evidence="3 11" id="KW-0732">Signal</keyword>
<dbReference type="SMART" id="SM00409">
    <property type="entry name" value="IG"/>
    <property type="match status" value="3"/>
</dbReference>